<dbReference type="GO" id="GO:0005634">
    <property type="term" value="C:nucleus"/>
    <property type="evidence" value="ECO:0007669"/>
    <property type="project" value="UniProtKB-SubCell"/>
</dbReference>
<dbReference type="GO" id="GO:0003700">
    <property type="term" value="F:DNA-binding transcription factor activity"/>
    <property type="evidence" value="ECO:0007669"/>
    <property type="project" value="InterPro"/>
</dbReference>
<dbReference type="InterPro" id="IPR045174">
    <property type="entry name" value="Dof"/>
</dbReference>
<evidence type="ECO:0000313" key="11">
    <source>
        <dbReference type="EMBL" id="KAG0469560.1"/>
    </source>
</evidence>
<feature type="region of interest" description="Disordered" evidence="9">
    <location>
        <begin position="260"/>
        <end position="285"/>
    </location>
</feature>
<evidence type="ECO:0000256" key="1">
    <source>
        <dbReference type="ARBA" id="ARBA00022723"/>
    </source>
</evidence>
<keyword evidence="7 8" id="KW-0539">Nucleus</keyword>
<feature type="compositionally biased region" description="Polar residues" evidence="9">
    <location>
        <begin position="165"/>
        <end position="177"/>
    </location>
</feature>
<dbReference type="Proteomes" id="UP000636800">
    <property type="component" value="Unassembled WGS sequence"/>
</dbReference>
<keyword evidence="1" id="KW-0479">Metal-binding</keyword>
<dbReference type="EMBL" id="JADCNL010000008">
    <property type="protein sequence ID" value="KAG0469560.1"/>
    <property type="molecule type" value="Genomic_DNA"/>
</dbReference>
<evidence type="ECO:0000313" key="12">
    <source>
        <dbReference type="EMBL" id="KAG0471060.1"/>
    </source>
</evidence>
<dbReference type="Pfam" id="PF02701">
    <property type="entry name" value="Zn_ribbon_Dof"/>
    <property type="match status" value="1"/>
</dbReference>
<feature type="domain" description="Dof-type" evidence="10">
    <location>
        <begin position="93"/>
        <end position="147"/>
    </location>
</feature>
<feature type="compositionally biased region" description="Low complexity" evidence="9">
    <location>
        <begin position="192"/>
        <end position="202"/>
    </location>
</feature>
<sequence>MAGGRDPAIKLFGRTIQFSAGGYAPAAAVEERNGDEEKFQVSSPESEVREAVPNSPEEERKTETIVSSPEKNSKTEESNNSQENLHKKPDKILSCPRCNSMDTKFCYYNNYNVNQPRHFCRNCQRYWTAGGSMRNVPVGAGRRKSKSSSANHHIRQLAIPDSTHHLNSLKSNGTVLSFGQPMTAKSHGEAQSSVSSVTASNSNDERNRANSSGPYLGGTPWPYTWSHPPPFCASSFPVPFYPFAAYWGLPWSSPSASNWPSSSTLGKHSRDGNSEKENSLWAPKTSRIEDSETAAKFADWATLGLQSNKEIGSNMADASRVLLANPAALSRFLSFHESS</sequence>
<keyword evidence="6" id="KW-0804">Transcription</keyword>
<reference evidence="13 14" key="1">
    <citation type="journal article" date="2020" name="Nat. Food">
        <title>A phased Vanilla planifolia genome enables genetic improvement of flavour and production.</title>
        <authorList>
            <person name="Hasing T."/>
            <person name="Tang H."/>
            <person name="Brym M."/>
            <person name="Khazi F."/>
            <person name="Huang T."/>
            <person name="Chambers A.H."/>
        </authorList>
    </citation>
    <scope>NUCLEOTIDE SEQUENCE [LARGE SCALE GENOMIC DNA]</scope>
    <source>
        <tissue evidence="12">Leaf</tissue>
    </source>
</reference>
<evidence type="ECO:0000256" key="2">
    <source>
        <dbReference type="ARBA" id="ARBA00022771"/>
    </source>
</evidence>
<keyword evidence="4" id="KW-0805">Transcription regulation</keyword>
<evidence type="ECO:0000256" key="3">
    <source>
        <dbReference type="ARBA" id="ARBA00022833"/>
    </source>
</evidence>
<evidence type="ECO:0000256" key="6">
    <source>
        <dbReference type="ARBA" id="ARBA00023163"/>
    </source>
</evidence>
<gene>
    <name evidence="12" type="ORF">HPP92_015606</name>
    <name evidence="11" type="ORF">HPP92_016260</name>
</gene>
<feature type="region of interest" description="Disordered" evidence="9">
    <location>
        <begin position="161"/>
        <end position="213"/>
    </location>
</feature>
<dbReference type="InterPro" id="IPR003851">
    <property type="entry name" value="Znf_Dof"/>
</dbReference>
<comment type="caution">
    <text evidence="12">The sequence shown here is derived from an EMBL/GenBank/DDBJ whole genome shotgun (WGS) entry which is preliminary data.</text>
</comment>
<protein>
    <recommendedName>
        <fullName evidence="10">Dof-type domain-containing protein</fullName>
    </recommendedName>
</protein>
<evidence type="ECO:0000256" key="4">
    <source>
        <dbReference type="ARBA" id="ARBA00023015"/>
    </source>
</evidence>
<dbReference type="GO" id="GO:0008270">
    <property type="term" value="F:zinc ion binding"/>
    <property type="evidence" value="ECO:0007669"/>
    <property type="project" value="UniProtKB-KW"/>
</dbReference>
<keyword evidence="3" id="KW-0862">Zinc</keyword>
<dbReference type="Proteomes" id="UP000639772">
    <property type="component" value="Unassembled WGS sequence"/>
</dbReference>
<dbReference type="PANTHER" id="PTHR31089:SF1">
    <property type="entry name" value="CYCLIC DOF FACTOR 3"/>
    <property type="match status" value="1"/>
</dbReference>
<evidence type="ECO:0000313" key="13">
    <source>
        <dbReference type="Proteomes" id="UP000636800"/>
    </source>
</evidence>
<feature type="region of interest" description="Disordered" evidence="9">
    <location>
        <begin position="27"/>
        <end position="91"/>
    </location>
</feature>
<evidence type="ECO:0000256" key="7">
    <source>
        <dbReference type="ARBA" id="ARBA00023242"/>
    </source>
</evidence>
<evidence type="ECO:0000313" key="14">
    <source>
        <dbReference type="Proteomes" id="UP000639772"/>
    </source>
</evidence>
<dbReference type="EMBL" id="JADCNM010000008">
    <property type="protein sequence ID" value="KAG0471060.1"/>
    <property type="molecule type" value="Genomic_DNA"/>
</dbReference>
<dbReference type="PROSITE" id="PS50884">
    <property type="entry name" value="ZF_DOF_2"/>
    <property type="match status" value="1"/>
</dbReference>
<proteinExistence type="predicted"/>
<dbReference type="PROSITE" id="PS01361">
    <property type="entry name" value="ZF_DOF_1"/>
    <property type="match status" value="1"/>
</dbReference>
<comment type="subcellular location">
    <subcellularLocation>
        <location evidence="8">Nucleus</location>
    </subcellularLocation>
</comment>
<dbReference type="PANTHER" id="PTHR31089">
    <property type="entry name" value="CYCLIC DOF FACTOR 2"/>
    <property type="match status" value="1"/>
</dbReference>
<feature type="compositionally biased region" description="Basic and acidic residues" evidence="9">
    <location>
        <begin position="268"/>
        <end position="278"/>
    </location>
</feature>
<organism evidence="12 14">
    <name type="scientific">Vanilla planifolia</name>
    <name type="common">Vanilla</name>
    <dbReference type="NCBI Taxonomy" id="51239"/>
    <lineage>
        <taxon>Eukaryota</taxon>
        <taxon>Viridiplantae</taxon>
        <taxon>Streptophyta</taxon>
        <taxon>Embryophyta</taxon>
        <taxon>Tracheophyta</taxon>
        <taxon>Spermatophyta</taxon>
        <taxon>Magnoliopsida</taxon>
        <taxon>Liliopsida</taxon>
        <taxon>Asparagales</taxon>
        <taxon>Orchidaceae</taxon>
        <taxon>Vanilloideae</taxon>
        <taxon>Vanilleae</taxon>
        <taxon>Vanilla</taxon>
    </lineage>
</organism>
<dbReference type="AlphaFoldDB" id="A0A835QIC7"/>
<keyword evidence="13" id="KW-1185">Reference proteome</keyword>
<keyword evidence="5 8" id="KW-0238">DNA-binding</keyword>
<evidence type="ECO:0000256" key="9">
    <source>
        <dbReference type="SAM" id="MobiDB-lite"/>
    </source>
</evidence>
<feature type="compositionally biased region" description="Basic and acidic residues" evidence="9">
    <location>
        <begin position="29"/>
        <end position="39"/>
    </location>
</feature>
<dbReference type="OrthoDB" id="1927254at2759"/>
<keyword evidence="2 8" id="KW-0863">Zinc-finger</keyword>
<dbReference type="GO" id="GO:0003677">
    <property type="term" value="F:DNA binding"/>
    <property type="evidence" value="ECO:0007669"/>
    <property type="project" value="UniProtKB-UniRule"/>
</dbReference>
<accession>A0A835QIC7</accession>
<evidence type="ECO:0000256" key="5">
    <source>
        <dbReference type="ARBA" id="ARBA00023125"/>
    </source>
</evidence>
<evidence type="ECO:0000256" key="8">
    <source>
        <dbReference type="PROSITE-ProRule" id="PRU00071"/>
    </source>
</evidence>
<name>A0A835QIC7_VANPL</name>
<evidence type="ECO:0000259" key="10">
    <source>
        <dbReference type="PROSITE" id="PS50884"/>
    </source>
</evidence>